<reference evidence="2" key="1">
    <citation type="submission" date="2017-01" db="EMBL/GenBank/DDBJ databases">
        <authorList>
            <person name="Wang Y."/>
            <person name="White M."/>
            <person name="Kvist S."/>
            <person name="Moncalvo J.-M."/>
        </authorList>
    </citation>
    <scope>NUCLEOTIDE SEQUENCE [LARGE SCALE GENOMIC DNA]</scope>
    <source>
        <strain evidence="2">ID-206-W2</strain>
    </source>
</reference>
<dbReference type="AlphaFoldDB" id="A0A1R1YP19"/>
<sequence length="132" mass="15837">MTTSFEVFPKKFDCKEVKKDKVDVWISCFQDAISFNEVLEEDSKKLLRLWLIDDAAQWMLDIQSIADSESWDLSRWLEELKLKFGVKPSDKLGDIWKIAELRKDKELQWCDFNKEFKKYLNTIPSNLYTDEW</sequence>
<feature type="non-terminal residue" evidence="1">
    <location>
        <position position="132"/>
    </location>
</feature>
<evidence type="ECO:0008006" key="3">
    <source>
        <dbReference type="Google" id="ProtNLM"/>
    </source>
</evidence>
<keyword evidence="2" id="KW-1185">Reference proteome</keyword>
<organism evidence="1 2">
    <name type="scientific">Smittium culicis</name>
    <dbReference type="NCBI Taxonomy" id="133412"/>
    <lineage>
        <taxon>Eukaryota</taxon>
        <taxon>Fungi</taxon>
        <taxon>Fungi incertae sedis</taxon>
        <taxon>Zoopagomycota</taxon>
        <taxon>Kickxellomycotina</taxon>
        <taxon>Harpellomycetes</taxon>
        <taxon>Harpellales</taxon>
        <taxon>Legeriomycetaceae</taxon>
        <taxon>Smittium</taxon>
    </lineage>
</organism>
<gene>
    <name evidence="1" type="ORF">AYI69_g1876</name>
</gene>
<name>A0A1R1YP19_9FUNG</name>
<comment type="caution">
    <text evidence="1">The sequence shown here is derived from an EMBL/GenBank/DDBJ whole genome shotgun (WGS) entry which is preliminary data.</text>
</comment>
<dbReference type="EMBL" id="LSSM01000520">
    <property type="protein sequence ID" value="OMJ28651.1"/>
    <property type="molecule type" value="Genomic_DNA"/>
</dbReference>
<evidence type="ECO:0000313" key="2">
    <source>
        <dbReference type="Proteomes" id="UP000187429"/>
    </source>
</evidence>
<proteinExistence type="predicted"/>
<dbReference type="Proteomes" id="UP000187429">
    <property type="component" value="Unassembled WGS sequence"/>
</dbReference>
<protein>
    <recommendedName>
        <fullName evidence="3">Retrotransposon gag domain-containing protein</fullName>
    </recommendedName>
</protein>
<evidence type="ECO:0000313" key="1">
    <source>
        <dbReference type="EMBL" id="OMJ28651.1"/>
    </source>
</evidence>
<accession>A0A1R1YP19</accession>